<organism evidence="1 2">
    <name type="scientific">Plakobranchus ocellatus</name>
    <dbReference type="NCBI Taxonomy" id="259542"/>
    <lineage>
        <taxon>Eukaryota</taxon>
        <taxon>Metazoa</taxon>
        <taxon>Spiralia</taxon>
        <taxon>Lophotrochozoa</taxon>
        <taxon>Mollusca</taxon>
        <taxon>Gastropoda</taxon>
        <taxon>Heterobranchia</taxon>
        <taxon>Euthyneura</taxon>
        <taxon>Panpulmonata</taxon>
        <taxon>Sacoglossa</taxon>
        <taxon>Placobranchoidea</taxon>
        <taxon>Plakobranchidae</taxon>
        <taxon>Plakobranchus</taxon>
    </lineage>
</organism>
<evidence type="ECO:0000313" key="1">
    <source>
        <dbReference type="EMBL" id="GFO13346.1"/>
    </source>
</evidence>
<dbReference type="AlphaFoldDB" id="A0AAV4AQB8"/>
<reference evidence="1 2" key="1">
    <citation type="journal article" date="2021" name="Elife">
        <title>Chloroplast acquisition without the gene transfer in kleptoplastic sea slugs, Plakobranchus ocellatus.</title>
        <authorList>
            <person name="Maeda T."/>
            <person name="Takahashi S."/>
            <person name="Yoshida T."/>
            <person name="Shimamura S."/>
            <person name="Takaki Y."/>
            <person name="Nagai Y."/>
            <person name="Toyoda A."/>
            <person name="Suzuki Y."/>
            <person name="Arimoto A."/>
            <person name="Ishii H."/>
            <person name="Satoh N."/>
            <person name="Nishiyama T."/>
            <person name="Hasebe M."/>
            <person name="Maruyama T."/>
            <person name="Minagawa J."/>
            <person name="Obokata J."/>
            <person name="Shigenobu S."/>
        </authorList>
    </citation>
    <scope>NUCLEOTIDE SEQUENCE [LARGE SCALE GENOMIC DNA]</scope>
</reference>
<name>A0AAV4AQB8_9GAST</name>
<sequence length="150" mass="16811">MEVAGDKYQKIPRRSGNFGKALSHLQLGRREFRASKVLVRNLIASLLDQSDISLWYTCGIISLWLSFSNYVANSFKDGPSCDTDTPKSVSEFVTHPRHASQVFKCHPRTNADVIPNYRLRATVLGQVPHQPTPLGLAFYTKLSFSDVTLV</sequence>
<proteinExistence type="predicted"/>
<dbReference type="Proteomes" id="UP000735302">
    <property type="component" value="Unassembled WGS sequence"/>
</dbReference>
<accession>A0AAV4AQB8</accession>
<gene>
    <name evidence="1" type="ORF">PoB_003985100</name>
</gene>
<evidence type="ECO:0000313" key="2">
    <source>
        <dbReference type="Proteomes" id="UP000735302"/>
    </source>
</evidence>
<protein>
    <recommendedName>
        <fullName evidence="3">Seipin</fullName>
    </recommendedName>
</protein>
<evidence type="ECO:0008006" key="3">
    <source>
        <dbReference type="Google" id="ProtNLM"/>
    </source>
</evidence>
<comment type="caution">
    <text evidence="1">The sequence shown here is derived from an EMBL/GenBank/DDBJ whole genome shotgun (WGS) entry which is preliminary data.</text>
</comment>
<dbReference type="EMBL" id="BLXT01004484">
    <property type="protein sequence ID" value="GFO13346.1"/>
    <property type="molecule type" value="Genomic_DNA"/>
</dbReference>
<keyword evidence="2" id="KW-1185">Reference proteome</keyword>